<dbReference type="AlphaFoldDB" id="A0A3B0X0D6"/>
<proteinExistence type="predicted"/>
<dbReference type="EMBL" id="UOFF01000218">
    <property type="protein sequence ID" value="VAW56357.1"/>
    <property type="molecule type" value="Genomic_DNA"/>
</dbReference>
<gene>
    <name evidence="1" type="ORF">MNBD_GAMMA07-732</name>
</gene>
<protein>
    <submittedName>
        <fullName evidence="1">Uncharacterized protein</fullName>
    </submittedName>
</protein>
<name>A0A3B0X0D6_9ZZZZ</name>
<feature type="non-terminal residue" evidence="1">
    <location>
        <position position="1"/>
    </location>
</feature>
<organism evidence="1">
    <name type="scientific">hydrothermal vent metagenome</name>
    <dbReference type="NCBI Taxonomy" id="652676"/>
    <lineage>
        <taxon>unclassified sequences</taxon>
        <taxon>metagenomes</taxon>
        <taxon>ecological metagenomes</taxon>
    </lineage>
</organism>
<accession>A0A3B0X0D6</accession>
<evidence type="ECO:0000313" key="1">
    <source>
        <dbReference type="EMBL" id="VAW56357.1"/>
    </source>
</evidence>
<sequence length="53" mass="6234">QWAAFHKRLGQNHVPDNFAEIVDRVKAFLQPIKLALSSDKLFSARWSILERWV</sequence>
<reference evidence="1" key="1">
    <citation type="submission" date="2018-06" db="EMBL/GenBank/DDBJ databases">
        <authorList>
            <person name="Zhirakovskaya E."/>
        </authorList>
    </citation>
    <scope>NUCLEOTIDE SEQUENCE</scope>
</reference>